<organism evidence="1 2">
    <name type="scientific">Goodea atripinnis</name>
    <dbReference type="NCBI Taxonomy" id="208336"/>
    <lineage>
        <taxon>Eukaryota</taxon>
        <taxon>Metazoa</taxon>
        <taxon>Chordata</taxon>
        <taxon>Craniata</taxon>
        <taxon>Vertebrata</taxon>
        <taxon>Euteleostomi</taxon>
        <taxon>Actinopterygii</taxon>
        <taxon>Neopterygii</taxon>
        <taxon>Teleostei</taxon>
        <taxon>Neoteleostei</taxon>
        <taxon>Acanthomorphata</taxon>
        <taxon>Ovalentaria</taxon>
        <taxon>Atherinomorphae</taxon>
        <taxon>Cyprinodontiformes</taxon>
        <taxon>Goodeidae</taxon>
        <taxon>Goodea</taxon>
    </lineage>
</organism>
<protein>
    <submittedName>
        <fullName evidence="1">Uncharacterized protein</fullName>
    </submittedName>
</protein>
<evidence type="ECO:0000313" key="1">
    <source>
        <dbReference type="EMBL" id="MEQ2180428.1"/>
    </source>
</evidence>
<reference evidence="1 2" key="1">
    <citation type="submission" date="2021-06" db="EMBL/GenBank/DDBJ databases">
        <authorList>
            <person name="Palmer J.M."/>
        </authorList>
    </citation>
    <scope>NUCLEOTIDE SEQUENCE [LARGE SCALE GENOMIC DNA]</scope>
    <source>
        <strain evidence="1 2">GA_2019</strain>
        <tissue evidence="1">Muscle</tissue>
    </source>
</reference>
<proteinExistence type="predicted"/>
<name>A0ABV0PAE1_9TELE</name>
<dbReference type="Proteomes" id="UP001476798">
    <property type="component" value="Unassembled WGS sequence"/>
</dbReference>
<evidence type="ECO:0000313" key="2">
    <source>
        <dbReference type="Proteomes" id="UP001476798"/>
    </source>
</evidence>
<accession>A0ABV0PAE1</accession>
<sequence length="119" mass="13218">MEFPLIVPGNEMCPLIVQKAFVLAWAHITGSVRRWRKNGKSLLQTAADPEPHCIRPSSGHFAFVSRKLSGVEMEAGTFIIPRDVTRFLTDLHVDWSRTMPIIFYTALCISVALPLAAPG</sequence>
<dbReference type="EMBL" id="JAHRIO010069999">
    <property type="protein sequence ID" value="MEQ2180428.1"/>
    <property type="molecule type" value="Genomic_DNA"/>
</dbReference>
<comment type="caution">
    <text evidence="1">The sequence shown here is derived from an EMBL/GenBank/DDBJ whole genome shotgun (WGS) entry which is preliminary data.</text>
</comment>
<keyword evidence="2" id="KW-1185">Reference proteome</keyword>
<gene>
    <name evidence="1" type="ORF">GOODEAATRI_001114</name>
</gene>